<comment type="caution">
    <text evidence="7">The sequence shown here is derived from an EMBL/GenBank/DDBJ whole genome shotgun (WGS) entry which is preliminary data.</text>
</comment>
<evidence type="ECO:0000256" key="5">
    <source>
        <dbReference type="SAM" id="Coils"/>
    </source>
</evidence>
<name>A0AAV6YCW0_9LAMI</name>
<evidence type="ECO:0000256" key="3">
    <source>
        <dbReference type="ARBA" id="ARBA00022801"/>
    </source>
</evidence>
<dbReference type="CDD" id="cd01837">
    <property type="entry name" value="SGNH_plant_lipase_like"/>
    <property type="match status" value="1"/>
</dbReference>
<evidence type="ECO:0000256" key="6">
    <source>
        <dbReference type="SAM" id="SignalP"/>
    </source>
</evidence>
<feature type="coiled-coil region" evidence="5">
    <location>
        <begin position="230"/>
        <end position="261"/>
    </location>
</feature>
<evidence type="ECO:0000313" key="7">
    <source>
        <dbReference type="EMBL" id="KAG8390751.1"/>
    </source>
</evidence>
<protein>
    <submittedName>
        <fullName evidence="7">Uncharacterized protein</fullName>
    </submittedName>
</protein>
<reference evidence="7" key="1">
    <citation type="submission" date="2019-10" db="EMBL/GenBank/DDBJ databases">
        <authorList>
            <person name="Zhang R."/>
            <person name="Pan Y."/>
            <person name="Wang J."/>
            <person name="Ma R."/>
            <person name="Yu S."/>
        </authorList>
    </citation>
    <scope>NUCLEOTIDE SEQUENCE</scope>
    <source>
        <strain evidence="7">LA-IB0</strain>
        <tissue evidence="7">Leaf</tissue>
    </source>
</reference>
<dbReference type="SUPFAM" id="SSF52266">
    <property type="entry name" value="SGNH hydrolase"/>
    <property type="match status" value="1"/>
</dbReference>
<dbReference type="InterPro" id="IPR036514">
    <property type="entry name" value="SGNH_hydro_sf"/>
</dbReference>
<sequence length="403" mass="44028">MNMSCSLAFLALLLCLSFVAAECIFPVIFNFGDSNSDTGGHAASYGDQLGYPVGRLLSNQPTGRLSDGRLVLDFLCENLNTSYLTPYLLSLEPNFTNGANFAISGAAALPKTTLFNLAIQVQQFKLFRNRSIEFQSNGFKNLLGEEDFKRALYTIDIGQNDLWIAQSYPEVIQKIPSVISEIREALRAIYYLAGGKNFWVHNTGPLGCLPASLANRKTNATTDYDENGCLTRLNEGAKEFNAKLKALCQELRREMKNSTIVYVDIYSIKYDLIANAASYGFQNPLMACYGCGGPPYNSDPECRGGNSVCEVGSSYISWDGVHYTEAANAVVASKILSTNYSVPPLKIDFFLNNIIAGTSNGAQGPVQAPTGMPGCPYWRILAHLGHVMISTCDDSDQSNRSCE</sequence>
<dbReference type="PANTHER" id="PTHR22835">
    <property type="entry name" value="ZINC FINGER FYVE DOMAIN CONTAINING PROTEIN"/>
    <property type="match status" value="1"/>
</dbReference>
<evidence type="ECO:0000256" key="4">
    <source>
        <dbReference type="ARBA" id="ARBA00023180"/>
    </source>
</evidence>
<dbReference type="GO" id="GO:0016788">
    <property type="term" value="F:hydrolase activity, acting on ester bonds"/>
    <property type="evidence" value="ECO:0007669"/>
    <property type="project" value="InterPro"/>
</dbReference>
<gene>
    <name evidence="7" type="ORF">BUALT_Bualt01G0116100</name>
</gene>
<keyword evidence="3" id="KW-0378">Hydrolase</keyword>
<proteinExistence type="inferred from homology"/>
<evidence type="ECO:0000313" key="8">
    <source>
        <dbReference type="Proteomes" id="UP000826271"/>
    </source>
</evidence>
<feature type="signal peptide" evidence="6">
    <location>
        <begin position="1"/>
        <end position="21"/>
    </location>
</feature>
<keyword evidence="8" id="KW-1185">Reference proteome</keyword>
<dbReference type="Proteomes" id="UP000826271">
    <property type="component" value="Unassembled WGS sequence"/>
</dbReference>
<keyword evidence="2 6" id="KW-0732">Signal</keyword>
<organism evidence="7 8">
    <name type="scientific">Buddleja alternifolia</name>
    <dbReference type="NCBI Taxonomy" id="168488"/>
    <lineage>
        <taxon>Eukaryota</taxon>
        <taxon>Viridiplantae</taxon>
        <taxon>Streptophyta</taxon>
        <taxon>Embryophyta</taxon>
        <taxon>Tracheophyta</taxon>
        <taxon>Spermatophyta</taxon>
        <taxon>Magnoliopsida</taxon>
        <taxon>eudicotyledons</taxon>
        <taxon>Gunneridae</taxon>
        <taxon>Pentapetalae</taxon>
        <taxon>asterids</taxon>
        <taxon>lamiids</taxon>
        <taxon>Lamiales</taxon>
        <taxon>Scrophulariaceae</taxon>
        <taxon>Buddlejeae</taxon>
        <taxon>Buddleja</taxon>
    </lineage>
</organism>
<dbReference type="AlphaFoldDB" id="A0AAV6YCW0"/>
<dbReference type="PANTHER" id="PTHR22835:SF158">
    <property type="entry name" value="GDSL ESTERASE_LIPASE LIP-4-LIKE ISOFORM X1"/>
    <property type="match status" value="1"/>
</dbReference>
<keyword evidence="4" id="KW-0325">Glycoprotein</keyword>
<dbReference type="Pfam" id="PF00657">
    <property type="entry name" value="Lipase_GDSL"/>
    <property type="match status" value="1"/>
</dbReference>
<evidence type="ECO:0000256" key="2">
    <source>
        <dbReference type="ARBA" id="ARBA00022729"/>
    </source>
</evidence>
<accession>A0AAV6YCW0</accession>
<keyword evidence="5" id="KW-0175">Coiled coil</keyword>
<dbReference type="InterPro" id="IPR001087">
    <property type="entry name" value="GDSL"/>
</dbReference>
<dbReference type="EMBL" id="WHWC01000001">
    <property type="protein sequence ID" value="KAG8390751.1"/>
    <property type="molecule type" value="Genomic_DNA"/>
</dbReference>
<dbReference type="Gene3D" id="3.40.50.1110">
    <property type="entry name" value="SGNH hydrolase"/>
    <property type="match status" value="1"/>
</dbReference>
<dbReference type="InterPro" id="IPR035669">
    <property type="entry name" value="SGNH_plant_lipase-like"/>
</dbReference>
<feature type="chain" id="PRO_5043540774" evidence="6">
    <location>
        <begin position="22"/>
        <end position="403"/>
    </location>
</feature>
<evidence type="ECO:0000256" key="1">
    <source>
        <dbReference type="ARBA" id="ARBA00008668"/>
    </source>
</evidence>
<comment type="similarity">
    <text evidence="1">Belongs to the 'GDSL' lipolytic enzyme family.</text>
</comment>